<sequence>MRLLFCFVLFCFVVHCSAISDIFVSDRNNINSKVEELIPKDARKFYNELSSEDKEILKDVVENGQKFATVDALLDNIKTRSSILYDKANSIIKEFNDSLDSLGPEAKKFVDDLIAHIRQLSPSIGINQAKEELFAIIERFKKLDPTSREELKNAFPVVTGVFQNPIFQSLLSLALGINLDVIEDATPDSGATVTIEPPIVTVTPSVTH</sequence>
<protein>
    <submittedName>
        <fullName evidence="2">Fatty-acid and retinol-binding protein 1</fullName>
    </submittedName>
</protein>
<accession>A0AC34PUA9</accession>
<dbReference type="WBParaSite" id="JU765_v2.g10017.t1">
    <property type="protein sequence ID" value="JU765_v2.g10017.t1"/>
    <property type="gene ID" value="JU765_v2.g10017"/>
</dbReference>
<dbReference type="Proteomes" id="UP000887576">
    <property type="component" value="Unplaced"/>
</dbReference>
<name>A0AC34PUA9_9BILA</name>
<evidence type="ECO:0000313" key="2">
    <source>
        <dbReference type="WBParaSite" id="JU765_v2.g10017.t1"/>
    </source>
</evidence>
<organism evidence="1 2">
    <name type="scientific">Panagrolaimus sp. JU765</name>
    <dbReference type="NCBI Taxonomy" id="591449"/>
    <lineage>
        <taxon>Eukaryota</taxon>
        <taxon>Metazoa</taxon>
        <taxon>Ecdysozoa</taxon>
        <taxon>Nematoda</taxon>
        <taxon>Chromadorea</taxon>
        <taxon>Rhabditida</taxon>
        <taxon>Tylenchina</taxon>
        <taxon>Panagrolaimomorpha</taxon>
        <taxon>Panagrolaimoidea</taxon>
        <taxon>Panagrolaimidae</taxon>
        <taxon>Panagrolaimus</taxon>
    </lineage>
</organism>
<reference evidence="2" key="1">
    <citation type="submission" date="2022-11" db="UniProtKB">
        <authorList>
            <consortium name="WormBaseParasite"/>
        </authorList>
    </citation>
    <scope>IDENTIFICATION</scope>
</reference>
<evidence type="ECO:0000313" key="1">
    <source>
        <dbReference type="Proteomes" id="UP000887576"/>
    </source>
</evidence>
<proteinExistence type="predicted"/>